<evidence type="ECO:0000313" key="2">
    <source>
        <dbReference type="Proteomes" id="UP000254266"/>
    </source>
</evidence>
<dbReference type="Proteomes" id="UP000254266">
    <property type="component" value="Unassembled WGS sequence"/>
</dbReference>
<keyword evidence="2" id="KW-1185">Reference proteome</keyword>
<accession>A0A370DB51</accession>
<comment type="caution">
    <text evidence="1">The sequence shown here is derived from an EMBL/GenBank/DDBJ whole genome shotgun (WGS) entry which is preliminary data.</text>
</comment>
<sequence length="122" mass="13954">MSKYIEIQCNEAMKDIICSSLRNFAYLAYPKAHNSECNLVASDALLNAADYFEKHFSECGAGLLNRRMRMMVKTAIETHYKILSELKNHSTEKQCEVMLKVCKGDLVNNEELIEAEQLDQQS</sequence>
<evidence type="ECO:0000313" key="1">
    <source>
        <dbReference type="EMBL" id="RDH81604.1"/>
    </source>
</evidence>
<dbReference type="AlphaFoldDB" id="A0A370DB51"/>
<gene>
    <name evidence="1" type="ORF">DIZ80_16160</name>
</gene>
<reference evidence="1 2" key="1">
    <citation type="journal article" date="2018" name="ISME J.">
        <title>Endosymbiont genomes yield clues of tubeworm success.</title>
        <authorList>
            <person name="Li Y."/>
            <person name="Liles M.R."/>
            <person name="Halanych K.M."/>
        </authorList>
    </citation>
    <scope>NUCLEOTIDE SEQUENCE [LARGE SCALE GENOMIC DNA]</scope>
    <source>
        <strain evidence="1">A1464</strain>
    </source>
</reference>
<dbReference type="EMBL" id="QFXC01000013">
    <property type="protein sequence ID" value="RDH81604.1"/>
    <property type="molecule type" value="Genomic_DNA"/>
</dbReference>
<proteinExistence type="predicted"/>
<protein>
    <submittedName>
        <fullName evidence="1">Uncharacterized protein</fullName>
    </submittedName>
</protein>
<name>A0A370DB51_9GAMM</name>
<organism evidence="1 2">
    <name type="scientific">endosymbiont of Galathealinum brachiosum</name>
    <dbReference type="NCBI Taxonomy" id="2200906"/>
    <lineage>
        <taxon>Bacteria</taxon>
        <taxon>Pseudomonadati</taxon>
        <taxon>Pseudomonadota</taxon>
        <taxon>Gammaproteobacteria</taxon>
        <taxon>sulfur-oxidizing symbionts</taxon>
    </lineage>
</organism>